<dbReference type="SFLD" id="SFLDS00029">
    <property type="entry name" value="Radical_SAM"/>
    <property type="match status" value="1"/>
</dbReference>
<dbReference type="Gene3D" id="3.20.20.70">
    <property type="entry name" value="Aldolase class I"/>
    <property type="match status" value="1"/>
</dbReference>
<dbReference type="PANTHER" id="PTHR11228">
    <property type="entry name" value="RADICAL SAM DOMAIN PROTEIN"/>
    <property type="match status" value="1"/>
</dbReference>
<reference evidence="7 8" key="1">
    <citation type="journal article" date="2020" name="Microorganisms">
        <title>Osmotic Adaptation and Compatible Solute Biosynthesis of Phototrophic Bacteria as Revealed from Genome Analyses.</title>
        <authorList>
            <person name="Imhoff J.F."/>
            <person name="Rahn T."/>
            <person name="Kunzel S."/>
            <person name="Keller A."/>
            <person name="Neulinger S.C."/>
        </authorList>
    </citation>
    <scope>NUCLEOTIDE SEQUENCE [LARGE SCALE GENOMIC DNA]</scope>
    <source>
        <strain evidence="7 8">DSM 9895</strain>
    </source>
</reference>
<dbReference type="SFLD" id="SFLDG01067">
    <property type="entry name" value="SPASM/twitch_domain_containing"/>
    <property type="match status" value="1"/>
</dbReference>
<evidence type="ECO:0000256" key="3">
    <source>
        <dbReference type="ARBA" id="ARBA00022723"/>
    </source>
</evidence>
<evidence type="ECO:0000256" key="4">
    <source>
        <dbReference type="ARBA" id="ARBA00023004"/>
    </source>
</evidence>
<accession>A0ABS1DJY2</accession>
<protein>
    <recommendedName>
        <fullName evidence="6">Radical SAM core domain-containing protein</fullName>
    </recommendedName>
</protein>
<dbReference type="Pfam" id="PF04055">
    <property type="entry name" value="Radical_SAM"/>
    <property type="match status" value="1"/>
</dbReference>
<dbReference type="InterPro" id="IPR058240">
    <property type="entry name" value="rSAM_sf"/>
</dbReference>
<feature type="domain" description="Radical SAM core" evidence="6">
    <location>
        <begin position="17"/>
        <end position="232"/>
    </location>
</feature>
<evidence type="ECO:0000259" key="6">
    <source>
        <dbReference type="PROSITE" id="PS51918"/>
    </source>
</evidence>
<dbReference type="PANTHER" id="PTHR11228:SF7">
    <property type="entry name" value="PQQA PEPTIDE CYCLASE"/>
    <property type="match status" value="1"/>
</dbReference>
<dbReference type="EMBL" id="NRRL01000099">
    <property type="protein sequence ID" value="MBK1670514.1"/>
    <property type="molecule type" value="Genomic_DNA"/>
</dbReference>
<evidence type="ECO:0000256" key="5">
    <source>
        <dbReference type="ARBA" id="ARBA00023014"/>
    </source>
</evidence>
<sequence>MTRHAAEPRRRHQIDRLGAPLFVSWQLTRDCDLACVHCCTESAPGKPMPGELSREEALALADDIVAAGVPYAMLCGGEPMVVPHFLEVAERLGQGGVQLKIETNGQRFGTDQAARLAELPVRSVQISLDADDPATYARQRPGASLAKVHAACRAARGAGLPLEVTFAPTRITIAELPAAIRRARELGAFRFNTGALMRIGNAARNWRKLQPSAEQYAAFRAILDREAAAGDAAMELAYLPFRMQDGLRQMAAEPPATLLVLPDGRVKACAALPYVVADVRRDGLAHAWRSYCQAWHGPELRAAVEAAATDEARHADANAWQELAESPA</sequence>
<dbReference type="Proteomes" id="UP001296873">
    <property type="component" value="Unassembled WGS sequence"/>
</dbReference>
<dbReference type="PROSITE" id="PS51918">
    <property type="entry name" value="RADICAL_SAM"/>
    <property type="match status" value="1"/>
</dbReference>
<organism evidence="7 8">
    <name type="scientific">Rhodovibrio sodomensis</name>
    <dbReference type="NCBI Taxonomy" id="1088"/>
    <lineage>
        <taxon>Bacteria</taxon>
        <taxon>Pseudomonadati</taxon>
        <taxon>Pseudomonadota</taxon>
        <taxon>Alphaproteobacteria</taxon>
        <taxon>Rhodospirillales</taxon>
        <taxon>Rhodovibrionaceae</taxon>
        <taxon>Rhodovibrio</taxon>
    </lineage>
</organism>
<name>A0ABS1DJY2_9PROT</name>
<dbReference type="InterPro" id="IPR007197">
    <property type="entry name" value="rSAM"/>
</dbReference>
<dbReference type="SUPFAM" id="SSF102114">
    <property type="entry name" value="Radical SAM enzymes"/>
    <property type="match status" value="1"/>
</dbReference>
<comment type="cofactor">
    <cofactor evidence="1">
        <name>[4Fe-4S] cluster</name>
        <dbReference type="ChEBI" id="CHEBI:49883"/>
    </cofactor>
</comment>
<dbReference type="InterPro" id="IPR006638">
    <property type="entry name" value="Elp3/MiaA/NifB-like_rSAM"/>
</dbReference>
<keyword evidence="3" id="KW-0479">Metal-binding</keyword>
<keyword evidence="4" id="KW-0408">Iron</keyword>
<evidence type="ECO:0000256" key="2">
    <source>
        <dbReference type="ARBA" id="ARBA00022691"/>
    </source>
</evidence>
<evidence type="ECO:0000256" key="1">
    <source>
        <dbReference type="ARBA" id="ARBA00001966"/>
    </source>
</evidence>
<comment type="caution">
    <text evidence="7">The sequence shown here is derived from an EMBL/GenBank/DDBJ whole genome shotgun (WGS) entry which is preliminary data.</text>
</comment>
<dbReference type="InterPro" id="IPR050377">
    <property type="entry name" value="Radical_SAM_PqqE_MftC-like"/>
</dbReference>
<gene>
    <name evidence="7" type="ORF">CKO28_21045</name>
</gene>
<dbReference type="SMART" id="SM00729">
    <property type="entry name" value="Elp3"/>
    <property type="match status" value="1"/>
</dbReference>
<keyword evidence="2" id="KW-0949">S-adenosyl-L-methionine</keyword>
<evidence type="ECO:0000313" key="8">
    <source>
        <dbReference type="Proteomes" id="UP001296873"/>
    </source>
</evidence>
<proteinExistence type="predicted"/>
<evidence type="ECO:0000313" key="7">
    <source>
        <dbReference type="EMBL" id="MBK1670514.1"/>
    </source>
</evidence>
<dbReference type="CDD" id="cd01335">
    <property type="entry name" value="Radical_SAM"/>
    <property type="match status" value="1"/>
</dbReference>
<keyword evidence="5" id="KW-0411">Iron-sulfur</keyword>
<dbReference type="RefSeq" id="WP_200342877.1">
    <property type="nucleotide sequence ID" value="NZ_NRRL01000099.1"/>
</dbReference>
<keyword evidence="8" id="KW-1185">Reference proteome</keyword>
<dbReference type="InterPro" id="IPR013785">
    <property type="entry name" value="Aldolase_TIM"/>
</dbReference>